<proteinExistence type="predicted"/>
<dbReference type="CDD" id="cd13120">
    <property type="entry name" value="BF2867_like_N"/>
    <property type="match status" value="1"/>
</dbReference>
<protein>
    <submittedName>
        <fullName evidence="3">Fimbrillin family protein</fullName>
    </submittedName>
</protein>
<gene>
    <name evidence="2" type="ORF">ERS852380_02845</name>
    <name evidence="3" type="ORF">GKD70_16750</name>
</gene>
<organism evidence="2 4">
    <name type="scientific">Parabacteroides distasonis</name>
    <dbReference type="NCBI Taxonomy" id="823"/>
    <lineage>
        <taxon>Bacteria</taxon>
        <taxon>Pseudomonadati</taxon>
        <taxon>Bacteroidota</taxon>
        <taxon>Bacteroidia</taxon>
        <taxon>Bacteroidales</taxon>
        <taxon>Tannerellaceae</taxon>
        <taxon>Parabacteroides</taxon>
    </lineage>
</organism>
<dbReference type="EMBL" id="WKMO01000017">
    <property type="protein sequence ID" value="MSB74914.1"/>
    <property type="molecule type" value="Genomic_DNA"/>
</dbReference>
<comment type="caution">
    <text evidence="2">The sequence shown here is derived from an EMBL/GenBank/DDBJ whole genome shotgun (WGS) entry which is preliminary data.</text>
</comment>
<dbReference type="Pfam" id="PF13149">
    <property type="entry name" value="Mfa_like_1"/>
    <property type="match status" value="1"/>
</dbReference>
<reference evidence="3 5" key="2">
    <citation type="journal article" date="2019" name="Nat. Med.">
        <title>A library of human gut bacterial isolates paired with longitudinal multiomics data enables mechanistic microbiome research.</title>
        <authorList>
            <person name="Poyet M."/>
            <person name="Groussin M."/>
            <person name="Gibbons S.M."/>
            <person name="Avila-Pacheco J."/>
            <person name="Jiang X."/>
            <person name="Kearney S.M."/>
            <person name="Perrotta A.R."/>
            <person name="Berdy B."/>
            <person name="Zhao S."/>
            <person name="Lieberman T.D."/>
            <person name="Swanson P.K."/>
            <person name="Smith M."/>
            <person name="Roesemann S."/>
            <person name="Alexander J.E."/>
            <person name="Rich S.A."/>
            <person name="Livny J."/>
            <person name="Vlamakis H."/>
            <person name="Clish C."/>
            <person name="Bullock K."/>
            <person name="Deik A."/>
            <person name="Scott J."/>
            <person name="Pierce K.A."/>
            <person name="Xavier R.J."/>
            <person name="Alm E.J."/>
        </authorList>
    </citation>
    <scope>NUCLEOTIDE SEQUENCE [LARGE SCALE GENOMIC DNA]</scope>
    <source>
        <strain evidence="3 5">BIOML-A20</strain>
    </source>
</reference>
<dbReference type="PROSITE" id="PS51257">
    <property type="entry name" value="PROKAR_LIPOPROTEIN"/>
    <property type="match status" value="1"/>
</dbReference>
<keyword evidence="1" id="KW-0732">Signal</keyword>
<evidence type="ECO:0000313" key="2">
    <source>
        <dbReference type="EMBL" id="CUO67699.1"/>
    </source>
</evidence>
<dbReference type="Proteomes" id="UP000095455">
    <property type="component" value="Unassembled WGS sequence"/>
</dbReference>
<dbReference type="OrthoDB" id="1100738at2"/>
<name>A0A174H3U4_PARDI</name>
<feature type="chain" id="PRO_5039781492" evidence="1">
    <location>
        <begin position="21"/>
        <end position="405"/>
    </location>
</feature>
<dbReference type="InterPro" id="IPR042278">
    <property type="entry name" value="Mfa-like_1_N"/>
</dbReference>
<dbReference type="RefSeq" id="WP_005856601.1">
    <property type="nucleotide sequence ID" value="NZ_CAXSPS010000003.1"/>
</dbReference>
<evidence type="ECO:0000313" key="4">
    <source>
        <dbReference type="Proteomes" id="UP000095455"/>
    </source>
</evidence>
<feature type="signal peptide" evidence="1">
    <location>
        <begin position="1"/>
        <end position="20"/>
    </location>
</feature>
<reference evidence="2 4" key="1">
    <citation type="submission" date="2015-09" db="EMBL/GenBank/DDBJ databases">
        <authorList>
            <consortium name="Pathogen Informatics"/>
        </authorList>
    </citation>
    <scope>NUCLEOTIDE SEQUENCE [LARGE SCALE GENOMIC DNA]</scope>
    <source>
        <strain evidence="2 4">2789STDY5608822</strain>
    </source>
</reference>
<evidence type="ECO:0000313" key="3">
    <source>
        <dbReference type="EMBL" id="MSB74914.1"/>
    </source>
</evidence>
<dbReference type="InterPro" id="IPR025049">
    <property type="entry name" value="Mfa-like_1"/>
</dbReference>
<sequence length="405" mass="44984">MQAKSILMVLSAMALVTACANDETIEINYGESISLSAVAGKTTRTGSEATTTNSIRNFHVLAFTQGATYMDCDVRKQGNVWSYGDTKFWPETDVDFYSYSPMNTQNGNVSIKVEGDKKIANYNVPGDEDLLYALNQAEKKNEHEGERPVMVNFRHALSQIVFRIRNTSSNLTVFVDAVKVEGIEKQGTFFWPTLSTTTQWQGTEKDTETDNSWGRWNIVYNKENAKQNNYAAEIIPIMEQGFVGSIDASVRDLTVKTDNGYKGLLLLPQTLNPWITKTGGTDENPEYKITGTARVLVKCKLVDTVSNVQLWPNTNSHEETAWVGVSLVGEPKDINGKTKQVWKQGKRYVYTLIFGEGGGFNPDPDPENPDPEPVLVPITFAVTVDDFVEYPQDLDASVPNSNSGQ</sequence>
<dbReference type="Proteomes" id="UP000441609">
    <property type="component" value="Unassembled WGS sequence"/>
</dbReference>
<evidence type="ECO:0000313" key="5">
    <source>
        <dbReference type="Proteomes" id="UP000441609"/>
    </source>
</evidence>
<dbReference type="Gene3D" id="2.60.40.2620">
    <property type="entry name" value="Fimbrillin-like"/>
    <property type="match status" value="1"/>
</dbReference>
<accession>A0A174H3U4</accession>
<dbReference type="EMBL" id="CYYK01000010">
    <property type="protein sequence ID" value="CUO67699.1"/>
    <property type="molecule type" value="Genomic_DNA"/>
</dbReference>
<evidence type="ECO:0000256" key="1">
    <source>
        <dbReference type="SAM" id="SignalP"/>
    </source>
</evidence>
<dbReference type="AlphaFoldDB" id="A0A174H3U4"/>